<accession>A0ABN2JKZ4</accession>
<keyword evidence="10" id="KW-1185">Reference proteome</keyword>
<dbReference type="NCBIfam" id="TIGR01167">
    <property type="entry name" value="LPXTG_anchor"/>
    <property type="match status" value="1"/>
</dbReference>
<gene>
    <name evidence="9" type="ORF">GCM10009809_26970</name>
</gene>
<protein>
    <recommendedName>
        <fullName evidence="8">Gram-positive cocci surface proteins LPxTG domain-containing protein</fullName>
    </recommendedName>
</protein>
<keyword evidence="4" id="KW-0572">Peptidoglycan-anchor</keyword>
<keyword evidence="6" id="KW-1133">Transmembrane helix</keyword>
<keyword evidence="6" id="KW-0812">Transmembrane</keyword>
<dbReference type="Proteomes" id="UP001501138">
    <property type="component" value="Unassembled WGS sequence"/>
</dbReference>
<feature type="compositionally biased region" description="Pro residues" evidence="5">
    <location>
        <begin position="184"/>
        <end position="194"/>
    </location>
</feature>
<dbReference type="EMBL" id="BAAAPM010000005">
    <property type="protein sequence ID" value="GAA1730031.1"/>
    <property type="molecule type" value="Genomic_DNA"/>
</dbReference>
<comment type="caution">
    <text evidence="9">The sequence shown here is derived from an EMBL/GenBank/DDBJ whole genome shotgun (WGS) entry which is preliminary data.</text>
</comment>
<keyword evidence="1" id="KW-0134">Cell wall</keyword>
<feature type="domain" description="Gram-positive cocci surface proteins LPxTG" evidence="8">
    <location>
        <begin position="215"/>
        <end position="250"/>
    </location>
</feature>
<reference evidence="9 10" key="1">
    <citation type="journal article" date="2019" name="Int. J. Syst. Evol. Microbiol.">
        <title>The Global Catalogue of Microorganisms (GCM) 10K type strain sequencing project: providing services to taxonomists for standard genome sequencing and annotation.</title>
        <authorList>
            <consortium name="The Broad Institute Genomics Platform"/>
            <consortium name="The Broad Institute Genome Sequencing Center for Infectious Disease"/>
            <person name="Wu L."/>
            <person name="Ma J."/>
        </authorList>
    </citation>
    <scope>NUCLEOTIDE SEQUENCE [LARGE SCALE GENOMIC DNA]</scope>
    <source>
        <strain evidence="9 10">JCM 15589</strain>
    </source>
</reference>
<feature type="transmembrane region" description="Helical" evidence="6">
    <location>
        <begin position="222"/>
        <end position="243"/>
    </location>
</feature>
<feature type="region of interest" description="Disordered" evidence="5">
    <location>
        <begin position="170"/>
        <end position="215"/>
    </location>
</feature>
<dbReference type="InterPro" id="IPR019931">
    <property type="entry name" value="LPXTG_anchor"/>
</dbReference>
<evidence type="ECO:0000256" key="5">
    <source>
        <dbReference type="SAM" id="MobiDB-lite"/>
    </source>
</evidence>
<dbReference type="PROSITE" id="PS50847">
    <property type="entry name" value="GRAM_POS_ANCHORING"/>
    <property type="match status" value="1"/>
</dbReference>
<name>A0ABN2JKZ4_9MICO</name>
<keyword evidence="6" id="KW-0472">Membrane</keyword>
<keyword evidence="2" id="KW-0964">Secreted</keyword>
<evidence type="ECO:0000256" key="1">
    <source>
        <dbReference type="ARBA" id="ARBA00022512"/>
    </source>
</evidence>
<proteinExistence type="predicted"/>
<evidence type="ECO:0000256" key="7">
    <source>
        <dbReference type="SAM" id="SignalP"/>
    </source>
</evidence>
<evidence type="ECO:0000313" key="10">
    <source>
        <dbReference type="Proteomes" id="UP001501138"/>
    </source>
</evidence>
<evidence type="ECO:0000313" key="9">
    <source>
        <dbReference type="EMBL" id="GAA1730031.1"/>
    </source>
</evidence>
<evidence type="ECO:0000256" key="2">
    <source>
        <dbReference type="ARBA" id="ARBA00022525"/>
    </source>
</evidence>
<feature type="signal peptide" evidence="7">
    <location>
        <begin position="1"/>
        <end position="42"/>
    </location>
</feature>
<evidence type="ECO:0000256" key="4">
    <source>
        <dbReference type="ARBA" id="ARBA00023088"/>
    </source>
</evidence>
<organism evidence="9 10">
    <name type="scientific">Isoptericola hypogeus</name>
    <dbReference type="NCBI Taxonomy" id="300179"/>
    <lineage>
        <taxon>Bacteria</taxon>
        <taxon>Bacillati</taxon>
        <taxon>Actinomycetota</taxon>
        <taxon>Actinomycetes</taxon>
        <taxon>Micrococcales</taxon>
        <taxon>Promicromonosporaceae</taxon>
        <taxon>Isoptericola</taxon>
    </lineage>
</organism>
<keyword evidence="3 7" id="KW-0732">Signal</keyword>
<dbReference type="Pfam" id="PF00746">
    <property type="entry name" value="Gram_pos_anchor"/>
    <property type="match status" value="1"/>
</dbReference>
<sequence length="250" mass="25376">MVHAARARTGRPTMPPAGLAARVALGAVVAAGMGIAGATAAAADTVPSPSPSPTEYVPPEEPSITADILQPICDGDVPYLQYAVTVTGTDSNTVSITWINPGGADVVQSGLPLSGRVLWPGAEVAADGSPLDWPGWRLVDGVWVEGDEFDWVRPSVDLLLEVNPELSATAAYPPSSPNCATNPPGTPPDNPPTEPGETVPAALPPADAPPSSSWLPQTGAEVATLAAVAAGLVAVGALTVAAVRRRRTEH</sequence>
<evidence type="ECO:0000256" key="6">
    <source>
        <dbReference type="SAM" id="Phobius"/>
    </source>
</evidence>
<dbReference type="RefSeq" id="WP_344248971.1">
    <property type="nucleotide sequence ID" value="NZ_BAAAPM010000005.1"/>
</dbReference>
<evidence type="ECO:0000256" key="3">
    <source>
        <dbReference type="ARBA" id="ARBA00022729"/>
    </source>
</evidence>
<evidence type="ECO:0000259" key="8">
    <source>
        <dbReference type="PROSITE" id="PS50847"/>
    </source>
</evidence>
<feature type="chain" id="PRO_5046648391" description="Gram-positive cocci surface proteins LPxTG domain-containing protein" evidence="7">
    <location>
        <begin position="43"/>
        <end position="250"/>
    </location>
</feature>